<name>A0A562J0A4_9GAMM</name>
<dbReference type="InterPro" id="IPR006860">
    <property type="entry name" value="FecR"/>
</dbReference>
<sequence>MSINNQQQREALRMAAHWSAVLGAERVRAEDRQAWQDWCQQCPENRWAWQRLEQLQQQLQGVTGPLAYQMIQDRPNLGRRAALKALLLTGGTSALLWGVSRQLPWTHWMADQRSATGERRLLVLDDGSRLTLNTASAVDIHFDEQHRQVSLLAGEILVETAPDSMARPFWVMTRDGLVQALGTRFVVREYPEHMEVNVLEHAVNLYPHRGAEHMVRAGQSARFNTQRVLEVNGLNSTATDWLRGRLVIDNWRLEDLLAELSRYRPGYLSCDPTVADLRISGVFPLDNTDQALMAISRALPVVLVSRTHYWVRLQPPV</sequence>
<dbReference type="Pfam" id="PF16220">
    <property type="entry name" value="DUF4880"/>
    <property type="match status" value="1"/>
</dbReference>
<dbReference type="InterPro" id="IPR012373">
    <property type="entry name" value="Ferrdict_sens_TM"/>
</dbReference>
<dbReference type="PANTHER" id="PTHR30273:SF2">
    <property type="entry name" value="PROTEIN FECR"/>
    <property type="match status" value="1"/>
</dbReference>
<dbReference type="EMBL" id="VLKG01000002">
    <property type="protein sequence ID" value="TWH76592.1"/>
    <property type="molecule type" value="Genomic_DNA"/>
</dbReference>
<dbReference type="PIRSF" id="PIRSF018266">
    <property type="entry name" value="FecR"/>
    <property type="match status" value="1"/>
</dbReference>
<evidence type="ECO:0000313" key="3">
    <source>
        <dbReference type="EMBL" id="TWH76592.1"/>
    </source>
</evidence>
<dbReference type="RefSeq" id="WP_246118661.1">
    <property type="nucleotide sequence ID" value="NZ_VLKG01000002.1"/>
</dbReference>
<feature type="domain" description="FecR protein" evidence="1">
    <location>
        <begin position="113"/>
        <end position="203"/>
    </location>
</feature>
<organism evidence="3 4">
    <name type="scientific">Azomonas agilis</name>
    <dbReference type="NCBI Taxonomy" id="116849"/>
    <lineage>
        <taxon>Bacteria</taxon>
        <taxon>Pseudomonadati</taxon>
        <taxon>Pseudomonadota</taxon>
        <taxon>Gammaproteobacteria</taxon>
        <taxon>Pseudomonadales</taxon>
        <taxon>Pseudomonadaceae</taxon>
        <taxon>Azomonas</taxon>
    </lineage>
</organism>
<dbReference type="Pfam" id="PF04773">
    <property type="entry name" value="FecR"/>
    <property type="match status" value="1"/>
</dbReference>
<accession>A0A562J0A4</accession>
<evidence type="ECO:0000313" key="4">
    <source>
        <dbReference type="Proteomes" id="UP000319627"/>
    </source>
</evidence>
<dbReference type="InterPro" id="IPR032623">
    <property type="entry name" value="FecR_N"/>
</dbReference>
<evidence type="ECO:0000259" key="1">
    <source>
        <dbReference type="Pfam" id="PF04773"/>
    </source>
</evidence>
<proteinExistence type="predicted"/>
<feature type="domain" description="FecR N-terminal" evidence="2">
    <location>
        <begin position="15"/>
        <end position="55"/>
    </location>
</feature>
<dbReference type="PANTHER" id="PTHR30273">
    <property type="entry name" value="PERIPLASMIC SIGNAL SENSOR AND SIGMA FACTOR ACTIVATOR FECR-RELATED"/>
    <property type="match status" value="1"/>
</dbReference>
<gene>
    <name evidence="3" type="ORF">LX59_00634</name>
</gene>
<dbReference type="Gene3D" id="2.60.120.1440">
    <property type="match status" value="1"/>
</dbReference>
<reference evidence="3 4" key="1">
    <citation type="submission" date="2019-07" db="EMBL/GenBank/DDBJ databases">
        <title>Genomic Encyclopedia of Type Strains, Phase I: the one thousand microbial genomes (KMG-I) project.</title>
        <authorList>
            <person name="Kyrpides N."/>
        </authorList>
    </citation>
    <scope>NUCLEOTIDE SEQUENCE [LARGE SCALE GENOMIC DNA]</scope>
    <source>
        <strain evidence="3 4">DSM 375</strain>
    </source>
</reference>
<keyword evidence="4" id="KW-1185">Reference proteome</keyword>
<dbReference type="Proteomes" id="UP000319627">
    <property type="component" value="Unassembled WGS sequence"/>
</dbReference>
<dbReference type="GO" id="GO:0016989">
    <property type="term" value="F:sigma factor antagonist activity"/>
    <property type="evidence" value="ECO:0007669"/>
    <property type="project" value="TreeGrafter"/>
</dbReference>
<comment type="caution">
    <text evidence="3">The sequence shown here is derived from an EMBL/GenBank/DDBJ whole genome shotgun (WGS) entry which is preliminary data.</text>
</comment>
<dbReference type="AlphaFoldDB" id="A0A562J0A4"/>
<protein>
    <submittedName>
        <fullName evidence="3">FecR family protein</fullName>
    </submittedName>
</protein>
<evidence type="ECO:0000259" key="2">
    <source>
        <dbReference type="Pfam" id="PF16220"/>
    </source>
</evidence>